<dbReference type="InterPro" id="IPR003698">
    <property type="entry name" value="Lipoyl_synth"/>
</dbReference>
<proteinExistence type="inferred from homology"/>
<dbReference type="InterPro" id="IPR058240">
    <property type="entry name" value="rSAM_sf"/>
</dbReference>
<feature type="binding site" evidence="9">
    <location>
        <position position="57"/>
    </location>
    <ligand>
        <name>[4Fe-4S] cluster</name>
        <dbReference type="ChEBI" id="CHEBI:49883"/>
        <label>1</label>
    </ligand>
</feature>
<evidence type="ECO:0000313" key="12">
    <source>
        <dbReference type="Proteomes" id="UP000249239"/>
    </source>
</evidence>
<dbReference type="PROSITE" id="PS51918">
    <property type="entry name" value="RADICAL_SAM"/>
    <property type="match status" value="1"/>
</dbReference>
<keyword evidence="2 9" id="KW-0963">Cytoplasm</keyword>
<dbReference type="GO" id="GO:0051539">
    <property type="term" value="F:4 iron, 4 sulfur cluster binding"/>
    <property type="evidence" value="ECO:0007669"/>
    <property type="project" value="UniProtKB-UniRule"/>
</dbReference>
<keyword evidence="5 9" id="KW-0479">Metal-binding</keyword>
<keyword evidence="7 9" id="KW-0411">Iron-sulfur</keyword>
<feature type="binding site" evidence="9">
    <location>
        <position position="85"/>
    </location>
    <ligand>
        <name>[4Fe-4S] cluster</name>
        <dbReference type="ChEBI" id="CHEBI:49883"/>
        <label>2</label>
        <note>4Fe-4S-S-AdoMet</note>
    </ligand>
</feature>
<gene>
    <name evidence="9" type="primary">lipA</name>
    <name evidence="11" type="ORF">LX69_01775</name>
</gene>
<feature type="binding site" evidence="9">
    <location>
        <position position="52"/>
    </location>
    <ligand>
        <name>[4Fe-4S] cluster</name>
        <dbReference type="ChEBI" id="CHEBI:49883"/>
        <label>1</label>
    </ligand>
</feature>
<protein>
    <recommendedName>
        <fullName evidence="9">Lipoyl synthase</fullName>
        <ecNumber evidence="9">2.8.1.8</ecNumber>
    </recommendedName>
    <alternativeName>
        <fullName evidence="9">Lip-syn</fullName>
        <shortName evidence="9">LS</shortName>
    </alternativeName>
    <alternativeName>
        <fullName evidence="9">Lipoate synthase</fullName>
    </alternativeName>
    <alternativeName>
        <fullName evidence="9">Lipoic acid synthase</fullName>
    </alternativeName>
    <alternativeName>
        <fullName evidence="9">Sulfur insertion protein LipA</fullName>
    </alternativeName>
</protein>
<feature type="binding site" evidence="9">
    <location>
        <position position="78"/>
    </location>
    <ligand>
        <name>[4Fe-4S] cluster</name>
        <dbReference type="ChEBI" id="CHEBI:49883"/>
        <label>2</label>
        <note>4Fe-4S-S-AdoMet</note>
    </ligand>
</feature>
<feature type="binding site" evidence="9">
    <location>
        <position position="82"/>
    </location>
    <ligand>
        <name>[4Fe-4S] cluster</name>
        <dbReference type="ChEBI" id="CHEBI:49883"/>
        <label>2</label>
        <note>4Fe-4S-S-AdoMet</note>
    </ligand>
</feature>
<evidence type="ECO:0000256" key="3">
    <source>
        <dbReference type="ARBA" id="ARBA00022679"/>
    </source>
</evidence>
<dbReference type="InterPro" id="IPR007197">
    <property type="entry name" value="rSAM"/>
</dbReference>
<comment type="catalytic activity">
    <reaction evidence="8 9">
        <text>[[Fe-S] cluster scaffold protein carrying a second [4Fe-4S](2+) cluster] + N(6)-octanoyl-L-lysyl-[protein] + 2 oxidized [2Fe-2S]-[ferredoxin] + 2 S-adenosyl-L-methionine + 4 H(+) = [[Fe-S] cluster scaffold protein] + N(6)-[(R)-dihydrolipoyl]-L-lysyl-[protein] + 4 Fe(3+) + 2 hydrogen sulfide + 2 5'-deoxyadenosine + 2 L-methionine + 2 reduced [2Fe-2S]-[ferredoxin]</text>
        <dbReference type="Rhea" id="RHEA:16585"/>
        <dbReference type="Rhea" id="RHEA-COMP:9928"/>
        <dbReference type="Rhea" id="RHEA-COMP:10000"/>
        <dbReference type="Rhea" id="RHEA-COMP:10001"/>
        <dbReference type="Rhea" id="RHEA-COMP:10475"/>
        <dbReference type="Rhea" id="RHEA-COMP:14568"/>
        <dbReference type="Rhea" id="RHEA-COMP:14569"/>
        <dbReference type="ChEBI" id="CHEBI:15378"/>
        <dbReference type="ChEBI" id="CHEBI:17319"/>
        <dbReference type="ChEBI" id="CHEBI:29034"/>
        <dbReference type="ChEBI" id="CHEBI:29919"/>
        <dbReference type="ChEBI" id="CHEBI:33722"/>
        <dbReference type="ChEBI" id="CHEBI:33737"/>
        <dbReference type="ChEBI" id="CHEBI:33738"/>
        <dbReference type="ChEBI" id="CHEBI:57844"/>
        <dbReference type="ChEBI" id="CHEBI:59789"/>
        <dbReference type="ChEBI" id="CHEBI:78809"/>
        <dbReference type="ChEBI" id="CHEBI:83100"/>
        <dbReference type="EC" id="2.8.1.8"/>
    </reaction>
</comment>
<evidence type="ECO:0000256" key="7">
    <source>
        <dbReference type="ARBA" id="ARBA00023014"/>
    </source>
</evidence>
<dbReference type="AlphaFoldDB" id="A0A2W7N8H4"/>
<reference evidence="11 12" key="1">
    <citation type="submission" date="2018-06" db="EMBL/GenBank/DDBJ databases">
        <title>Genomic Encyclopedia of Archaeal and Bacterial Type Strains, Phase II (KMG-II): from individual species to whole genera.</title>
        <authorList>
            <person name="Goeker M."/>
        </authorList>
    </citation>
    <scope>NUCLEOTIDE SEQUENCE [LARGE SCALE GENOMIC DNA]</scope>
    <source>
        <strain evidence="11 12">DSM 6779</strain>
    </source>
</reference>
<feature type="binding site" evidence="9">
    <location>
        <position position="63"/>
    </location>
    <ligand>
        <name>[4Fe-4S] cluster</name>
        <dbReference type="ChEBI" id="CHEBI:49883"/>
        <label>1</label>
    </ligand>
</feature>
<evidence type="ECO:0000259" key="10">
    <source>
        <dbReference type="PROSITE" id="PS51918"/>
    </source>
</evidence>
<comment type="caution">
    <text evidence="11">The sequence shown here is derived from an EMBL/GenBank/DDBJ whole genome shotgun (WGS) entry which is preliminary data.</text>
</comment>
<comment type="similarity">
    <text evidence="9">Belongs to the radical SAM superfamily. Lipoyl synthase family.</text>
</comment>
<evidence type="ECO:0000256" key="1">
    <source>
        <dbReference type="ARBA" id="ARBA00022485"/>
    </source>
</evidence>
<dbReference type="NCBIfam" id="NF009544">
    <property type="entry name" value="PRK12928.1"/>
    <property type="match status" value="1"/>
</dbReference>
<dbReference type="PIRSF" id="PIRSF005963">
    <property type="entry name" value="Lipoyl_synth"/>
    <property type="match status" value="1"/>
</dbReference>
<dbReference type="FunFam" id="3.20.20.70:FF:000040">
    <property type="entry name" value="Lipoyl synthase"/>
    <property type="match status" value="1"/>
</dbReference>
<organism evidence="11 12">
    <name type="scientific">Breznakibacter xylanolyticus</name>
    <dbReference type="NCBI Taxonomy" id="990"/>
    <lineage>
        <taxon>Bacteria</taxon>
        <taxon>Pseudomonadati</taxon>
        <taxon>Bacteroidota</taxon>
        <taxon>Bacteroidia</taxon>
        <taxon>Marinilabiliales</taxon>
        <taxon>Marinilabiliaceae</taxon>
        <taxon>Breznakibacter</taxon>
    </lineage>
</organism>
<dbReference type="SFLD" id="SFLDG01058">
    <property type="entry name" value="lipoyl_synthase_like"/>
    <property type="match status" value="1"/>
</dbReference>
<dbReference type="SMART" id="SM00729">
    <property type="entry name" value="Elp3"/>
    <property type="match status" value="1"/>
</dbReference>
<accession>A0A2W7N8H4</accession>
<evidence type="ECO:0000256" key="2">
    <source>
        <dbReference type="ARBA" id="ARBA00022490"/>
    </source>
</evidence>
<dbReference type="SUPFAM" id="SSF102114">
    <property type="entry name" value="Radical SAM enzymes"/>
    <property type="match status" value="1"/>
</dbReference>
<dbReference type="SFLD" id="SFLDF00271">
    <property type="entry name" value="lipoyl_synthase"/>
    <property type="match status" value="1"/>
</dbReference>
<keyword evidence="6 9" id="KW-0408">Iron</keyword>
<comment type="pathway">
    <text evidence="9">Protein modification; protein lipoylation via endogenous pathway; protein N(6)-(lipoyl)lysine from octanoyl-[acyl-carrier-protein]: step 2/2.</text>
</comment>
<feature type="domain" description="Radical SAM core" evidence="10">
    <location>
        <begin position="64"/>
        <end position="278"/>
    </location>
</feature>
<comment type="cofactor">
    <cofactor evidence="9">
        <name>[4Fe-4S] cluster</name>
        <dbReference type="ChEBI" id="CHEBI:49883"/>
    </cofactor>
    <text evidence="9">Binds 2 [4Fe-4S] clusters per subunit. One cluster is coordinated with 3 cysteines and an exchangeable S-adenosyl-L-methionine.</text>
</comment>
<dbReference type="Gene3D" id="3.20.20.70">
    <property type="entry name" value="Aldolase class I"/>
    <property type="match status" value="1"/>
</dbReference>
<dbReference type="NCBIfam" id="TIGR00510">
    <property type="entry name" value="lipA"/>
    <property type="match status" value="1"/>
</dbReference>
<keyword evidence="1 9" id="KW-0004">4Fe-4S</keyword>
<sequence>MGLLWPLLLISFYMEPHRRITKPDWLKIQLPNTADYSWMHKTIRDNHLHTICTSGKCPNAAECWSKGTATFMILGNICTRACKFCNVPSGRPLAVDMNEPFKVARSIQIMKLKHAVITSVDRDDLEDGGASVWAATIRQVKEMNPGITMEVLIPDFNGLHHLIQQVIDAKPEVISHNLETVRRLTPQIRSKAKYDLSLKTLRYISDSGMVTKSGIMLGLGETFEEVLQTMDDLRSVGVQVMTIGQYLQPSKDHLAVVEYVRPEIFNSLKEEALSRGFAFVESGPLVRSSYHADEHIHALKVKRVIS</sequence>
<dbReference type="InterPro" id="IPR006638">
    <property type="entry name" value="Elp3/MiaA/NifB-like_rSAM"/>
</dbReference>
<dbReference type="GO" id="GO:0046872">
    <property type="term" value="F:metal ion binding"/>
    <property type="evidence" value="ECO:0007669"/>
    <property type="project" value="UniProtKB-KW"/>
</dbReference>
<dbReference type="Proteomes" id="UP000249239">
    <property type="component" value="Unassembled WGS sequence"/>
</dbReference>
<keyword evidence="12" id="KW-1185">Reference proteome</keyword>
<dbReference type="GO" id="GO:0009249">
    <property type="term" value="P:protein lipoylation"/>
    <property type="evidence" value="ECO:0007669"/>
    <property type="project" value="UniProtKB-UniRule"/>
</dbReference>
<evidence type="ECO:0000256" key="8">
    <source>
        <dbReference type="ARBA" id="ARBA00047326"/>
    </source>
</evidence>
<dbReference type="InterPro" id="IPR013785">
    <property type="entry name" value="Aldolase_TIM"/>
</dbReference>
<evidence type="ECO:0000256" key="5">
    <source>
        <dbReference type="ARBA" id="ARBA00022723"/>
    </source>
</evidence>
<dbReference type="EC" id="2.8.1.8" evidence="9"/>
<dbReference type="UniPathway" id="UPA00538">
    <property type="reaction ID" value="UER00593"/>
</dbReference>
<dbReference type="EMBL" id="QKZK01000012">
    <property type="protein sequence ID" value="PZX16705.1"/>
    <property type="molecule type" value="Genomic_DNA"/>
</dbReference>
<dbReference type="PANTHER" id="PTHR10949">
    <property type="entry name" value="LIPOYL SYNTHASE"/>
    <property type="match status" value="1"/>
</dbReference>
<dbReference type="NCBIfam" id="NF004019">
    <property type="entry name" value="PRK05481.1"/>
    <property type="match status" value="1"/>
</dbReference>
<evidence type="ECO:0000256" key="6">
    <source>
        <dbReference type="ARBA" id="ARBA00023004"/>
    </source>
</evidence>
<name>A0A2W7N8H4_9BACT</name>
<dbReference type="GO" id="GO:0016992">
    <property type="term" value="F:lipoate synthase activity"/>
    <property type="evidence" value="ECO:0007669"/>
    <property type="project" value="UniProtKB-UniRule"/>
</dbReference>
<evidence type="ECO:0000313" key="11">
    <source>
        <dbReference type="EMBL" id="PZX16705.1"/>
    </source>
</evidence>
<dbReference type="GO" id="GO:0005737">
    <property type="term" value="C:cytoplasm"/>
    <property type="evidence" value="ECO:0007669"/>
    <property type="project" value="UniProtKB-SubCell"/>
</dbReference>
<dbReference type="SFLD" id="SFLDS00029">
    <property type="entry name" value="Radical_SAM"/>
    <property type="match status" value="1"/>
</dbReference>
<dbReference type="CDD" id="cd01335">
    <property type="entry name" value="Radical_SAM"/>
    <property type="match status" value="1"/>
</dbReference>
<evidence type="ECO:0000256" key="4">
    <source>
        <dbReference type="ARBA" id="ARBA00022691"/>
    </source>
</evidence>
<comment type="subcellular location">
    <subcellularLocation>
        <location evidence="9">Cytoplasm</location>
    </subcellularLocation>
</comment>
<keyword evidence="3 9" id="KW-0808">Transferase</keyword>
<feature type="binding site" evidence="9">
    <location>
        <position position="289"/>
    </location>
    <ligand>
        <name>[4Fe-4S] cluster</name>
        <dbReference type="ChEBI" id="CHEBI:49883"/>
        <label>1</label>
    </ligand>
</feature>
<comment type="function">
    <text evidence="9">Catalyzes the radical-mediated insertion of two sulfur atoms into the C-6 and C-8 positions of the octanoyl moiety bound to the lipoyl domains of lipoate-dependent enzymes, thereby converting the octanoylated domains into lipoylated derivatives.</text>
</comment>
<evidence type="ECO:0000256" key="9">
    <source>
        <dbReference type="HAMAP-Rule" id="MF_00206"/>
    </source>
</evidence>
<keyword evidence="4 9" id="KW-0949">S-adenosyl-L-methionine</keyword>
<dbReference type="Pfam" id="PF04055">
    <property type="entry name" value="Radical_SAM"/>
    <property type="match status" value="1"/>
</dbReference>
<dbReference type="HAMAP" id="MF_00206">
    <property type="entry name" value="Lipoyl_synth"/>
    <property type="match status" value="1"/>
</dbReference>
<dbReference type="PANTHER" id="PTHR10949:SF0">
    <property type="entry name" value="LIPOYL SYNTHASE, MITOCHONDRIAL"/>
    <property type="match status" value="1"/>
</dbReference>